<dbReference type="SUPFAM" id="SSF50978">
    <property type="entry name" value="WD40 repeat-like"/>
    <property type="match status" value="1"/>
</dbReference>
<dbReference type="InterPro" id="IPR051510">
    <property type="entry name" value="SKI8"/>
</dbReference>
<evidence type="ECO:0000256" key="2">
    <source>
        <dbReference type="ARBA" id="ARBA00022737"/>
    </source>
</evidence>
<dbReference type="GO" id="GO:0016593">
    <property type="term" value="C:Cdc73/Paf1 complex"/>
    <property type="evidence" value="ECO:0007669"/>
    <property type="project" value="TreeGrafter"/>
</dbReference>
<gene>
    <name evidence="4" type="ORF">Nepgr_000845</name>
</gene>
<comment type="caution">
    <text evidence="4">The sequence shown here is derived from an EMBL/GenBank/DDBJ whole genome shotgun (WGS) entry which is preliminary data.</text>
</comment>
<organism evidence="4 5">
    <name type="scientific">Nepenthes gracilis</name>
    <name type="common">Slender pitcher plant</name>
    <dbReference type="NCBI Taxonomy" id="150966"/>
    <lineage>
        <taxon>Eukaryota</taxon>
        <taxon>Viridiplantae</taxon>
        <taxon>Streptophyta</taxon>
        <taxon>Embryophyta</taxon>
        <taxon>Tracheophyta</taxon>
        <taxon>Spermatophyta</taxon>
        <taxon>Magnoliopsida</taxon>
        <taxon>eudicotyledons</taxon>
        <taxon>Gunneridae</taxon>
        <taxon>Pentapetalae</taxon>
        <taxon>Caryophyllales</taxon>
        <taxon>Nepenthaceae</taxon>
        <taxon>Nepenthes</taxon>
    </lineage>
</organism>
<dbReference type="PANTHER" id="PTHR44090:SF1">
    <property type="entry name" value="SUPERKILLER COMPLEX PROTEIN 8"/>
    <property type="match status" value="1"/>
</dbReference>
<name>A0AAD3P3I1_NEPGR</name>
<reference evidence="4" key="1">
    <citation type="submission" date="2023-05" db="EMBL/GenBank/DDBJ databases">
        <title>Nepenthes gracilis genome sequencing.</title>
        <authorList>
            <person name="Fukushima K."/>
        </authorList>
    </citation>
    <scope>NUCLEOTIDE SEQUENCE</scope>
    <source>
        <strain evidence="4">SING2019-196</strain>
    </source>
</reference>
<dbReference type="Proteomes" id="UP001279734">
    <property type="component" value="Unassembled WGS sequence"/>
</dbReference>
<dbReference type="Gene3D" id="2.130.10.10">
    <property type="entry name" value="YVTN repeat-like/Quinoprotein amine dehydrogenase"/>
    <property type="match status" value="1"/>
</dbReference>
<keyword evidence="1 3" id="KW-0853">WD repeat</keyword>
<proteinExistence type="predicted"/>
<feature type="repeat" description="WD" evidence="3">
    <location>
        <begin position="10"/>
        <end position="46"/>
    </location>
</feature>
<dbReference type="SMART" id="SM00320">
    <property type="entry name" value="WD40"/>
    <property type="match status" value="2"/>
</dbReference>
<feature type="repeat" description="WD" evidence="3">
    <location>
        <begin position="56"/>
        <end position="97"/>
    </location>
</feature>
<dbReference type="PANTHER" id="PTHR44090">
    <property type="entry name" value="WD REPEAT-CONTAINING PROTEIN 61"/>
    <property type="match status" value="1"/>
</dbReference>
<dbReference type="InterPro" id="IPR015943">
    <property type="entry name" value="WD40/YVTN_repeat-like_dom_sf"/>
</dbReference>
<protein>
    <submittedName>
        <fullName evidence="4">Uncharacterized protein</fullName>
    </submittedName>
</protein>
<evidence type="ECO:0000313" key="5">
    <source>
        <dbReference type="Proteomes" id="UP001279734"/>
    </source>
</evidence>
<accession>A0AAD3P3I1</accession>
<sequence>MKLAGLKSVESAHDDSVWCATWVPATESRPALLLTGSLDETVRLWKDDELVLERTNSGHCLGVVSVAAHPSGVIAASASLDSFVRVFDVDTNNTIATLEAPLPKSGICSLIRRELSWLLLVGAVPRSSCGTRPHGNWSAL</sequence>
<dbReference type="InterPro" id="IPR001680">
    <property type="entry name" value="WD40_rpt"/>
</dbReference>
<dbReference type="Pfam" id="PF00400">
    <property type="entry name" value="WD40"/>
    <property type="match status" value="2"/>
</dbReference>
<dbReference type="PROSITE" id="PS50082">
    <property type="entry name" value="WD_REPEATS_2"/>
    <property type="match status" value="2"/>
</dbReference>
<keyword evidence="5" id="KW-1185">Reference proteome</keyword>
<dbReference type="InterPro" id="IPR036322">
    <property type="entry name" value="WD40_repeat_dom_sf"/>
</dbReference>
<dbReference type="EMBL" id="BSYO01000001">
    <property type="protein sequence ID" value="GMG99005.1"/>
    <property type="molecule type" value="Genomic_DNA"/>
</dbReference>
<evidence type="ECO:0000313" key="4">
    <source>
        <dbReference type="EMBL" id="GMG99005.1"/>
    </source>
</evidence>
<keyword evidence="2" id="KW-0677">Repeat</keyword>
<dbReference type="AlphaFoldDB" id="A0AAD3P3I1"/>
<evidence type="ECO:0000256" key="3">
    <source>
        <dbReference type="PROSITE-ProRule" id="PRU00221"/>
    </source>
</evidence>
<evidence type="ECO:0000256" key="1">
    <source>
        <dbReference type="ARBA" id="ARBA00022574"/>
    </source>
</evidence>